<proteinExistence type="predicted"/>
<gene>
    <name evidence="1" type="ORF">UFOVP821_41</name>
</gene>
<accession>A0A6J5P8D2</accession>
<name>A0A6J5P8D2_9CAUD</name>
<reference evidence="1" key="1">
    <citation type="submission" date="2020-04" db="EMBL/GenBank/DDBJ databases">
        <authorList>
            <person name="Chiriac C."/>
            <person name="Salcher M."/>
            <person name="Ghai R."/>
            <person name="Kavagutti S V."/>
        </authorList>
    </citation>
    <scope>NUCLEOTIDE SEQUENCE</scope>
</reference>
<sequence length="897" mass="96344">MESPAYWKSFAGGEISPDMYGRMDLAAYQSGLSLCKNFITMPHGPAMNRMGTRLAGYARMSPSSSYAADQLDTPIRLIPFVVSSTETYVVEMGKTNTSPKNLYLRFFRNGRPVTVATMVTTHDGAGMSTFTGTITAGNNPVVTFTTPAAHGFSNGDWVMFRGTSSDLDDRTFVVLSSTTSTITLTTPLGGNCPLSGTYASGTNGVSGKVGRVLTLTSAIDLTSINISDIRYAQSALVMTLTHPDMPVQELTWASSPGLYTGTPFTLTAPTFNPSIPAPVASGVSLSGATTITQGRNYAYCITAISDRANEESYASNVVSITNNLDQLDHRNFISWVAASGAVRYRIYKDDNDSGIFGYIGEAGKTANASGTTPAGAFSVFADYRFFIPTGTWNTGLTFLDDNITPDYSISPPQVTTPFVTTNAYPTACAYFQQRRVFGGTYEKPQNIWLTRTGAESNFTSSLPLRDDDAISVRLASREANGIRHIVALNDLLLFTQSAVWKMGSVDTDAITPRSVLIKPQDFVGASSVRPLAFASSVLYAVSRGGRMAEISFDWASSAYRAQDLSLAAPHLFDAWRIVDLAHTTDPASIAWAVRSDGTLLGCTFMPDEKVRAWHQHYTYNPDGTQAKFESVAVVTEVDELTGFAVDNTYFVVKRTINGQTVRLVEMMGRRRLLQAVQGYAPPSSAVMYYQPSGVDAVAMNDSGVTKYSQLTTSKISTVGGLWHLEGAVVTVLADGVAQANQTVSGGKITLPTPANLVHIGLPYVCDLQTLPLGLDVAGGGQTFLKNINRVWVRLVDSLTFYAGPTFNNLRPWNATQVTGASTVTTAASLSPAPFPSVGGLLDRTSWDVGTGNRSAQSTMVELRIDPSWNHDAPLCVRHNSPTPLEIAGMAVEVSLGD</sequence>
<protein>
    <submittedName>
        <fullName evidence="1">Uncharacterized protein</fullName>
    </submittedName>
</protein>
<organism evidence="1">
    <name type="scientific">uncultured Caudovirales phage</name>
    <dbReference type="NCBI Taxonomy" id="2100421"/>
    <lineage>
        <taxon>Viruses</taxon>
        <taxon>Duplodnaviria</taxon>
        <taxon>Heunggongvirae</taxon>
        <taxon>Uroviricota</taxon>
        <taxon>Caudoviricetes</taxon>
        <taxon>Peduoviridae</taxon>
        <taxon>Maltschvirus</taxon>
        <taxon>Maltschvirus maltsch</taxon>
    </lineage>
</organism>
<evidence type="ECO:0000313" key="1">
    <source>
        <dbReference type="EMBL" id="CAB4165345.1"/>
    </source>
</evidence>
<dbReference type="EMBL" id="LR796768">
    <property type="protein sequence ID" value="CAB4165345.1"/>
    <property type="molecule type" value="Genomic_DNA"/>
</dbReference>